<reference evidence="2 3" key="1">
    <citation type="journal article" date="2016" name="Nat. Commun.">
        <title>Thousands of microbial genomes shed light on interconnected biogeochemical processes in an aquifer system.</title>
        <authorList>
            <person name="Anantharaman K."/>
            <person name="Brown C.T."/>
            <person name="Hug L.A."/>
            <person name="Sharon I."/>
            <person name="Castelle C.J."/>
            <person name="Probst A.J."/>
            <person name="Thomas B.C."/>
            <person name="Singh A."/>
            <person name="Wilkins M.J."/>
            <person name="Karaoz U."/>
            <person name="Brodie E.L."/>
            <person name="Williams K.H."/>
            <person name="Hubbard S.S."/>
            <person name="Banfield J.F."/>
        </authorList>
    </citation>
    <scope>NUCLEOTIDE SEQUENCE [LARGE SCALE GENOMIC DNA]</scope>
</reference>
<name>A0A1F5XVI2_9BACT</name>
<sequence>MEPREGLFEEVMGCIRRKGLFYAKCRMAAFFLLFAVSAAAFLPVWRMAAAEAAESGFFEFISLMFSDSGVILVSWQNFLLALAETLPAASLALLLAVAVIFLQSFKIISRDLKFVYGYR</sequence>
<evidence type="ECO:0000256" key="1">
    <source>
        <dbReference type="SAM" id="Phobius"/>
    </source>
</evidence>
<proteinExistence type="predicted"/>
<feature type="transmembrane region" description="Helical" evidence="1">
    <location>
        <begin position="88"/>
        <end position="109"/>
    </location>
</feature>
<comment type="caution">
    <text evidence="2">The sequence shown here is derived from an EMBL/GenBank/DDBJ whole genome shotgun (WGS) entry which is preliminary data.</text>
</comment>
<keyword evidence="1" id="KW-0812">Transmembrane</keyword>
<feature type="transmembrane region" description="Helical" evidence="1">
    <location>
        <begin position="27"/>
        <end position="45"/>
    </location>
</feature>
<keyword evidence="1" id="KW-0472">Membrane</keyword>
<dbReference type="EMBL" id="MFIP01000020">
    <property type="protein sequence ID" value="OGF91912.1"/>
    <property type="molecule type" value="Genomic_DNA"/>
</dbReference>
<evidence type="ECO:0000313" key="2">
    <source>
        <dbReference type="EMBL" id="OGF91912.1"/>
    </source>
</evidence>
<dbReference type="Proteomes" id="UP000177334">
    <property type="component" value="Unassembled WGS sequence"/>
</dbReference>
<dbReference type="AlphaFoldDB" id="A0A1F5XVI2"/>
<organism evidence="2 3">
    <name type="scientific">Candidatus Giovannonibacteria bacterium RIFCSPLOWO2_12_FULL_43_26</name>
    <dbReference type="NCBI Taxonomy" id="1798363"/>
    <lineage>
        <taxon>Bacteria</taxon>
        <taxon>Candidatus Giovannoniibacteriota</taxon>
    </lineage>
</organism>
<protein>
    <submittedName>
        <fullName evidence="2">Uncharacterized protein</fullName>
    </submittedName>
</protein>
<accession>A0A1F5XVI2</accession>
<evidence type="ECO:0000313" key="3">
    <source>
        <dbReference type="Proteomes" id="UP000177334"/>
    </source>
</evidence>
<keyword evidence="1" id="KW-1133">Transmembrane helix</keyword>
<gene>
    <name evidence="2" type="ORF">A3H05_03755</name>
</gene>